<reference evidence="2 3" key="1">
    <citation type="journal article" date="2020" name="Nature">
        <title>Six reference-quality genomes reveal evolution of bat adaptations.</title>
        <authorList>
            <person name="Jebb D."/>
            <person name="Huang Z."/>
            <person name="Pippel M."/>
            <person name="Hughes G.M."/>
            <person name="Lavrichenko K."/>
            <person name="Devanna P."/>
            <person name="Winkler S."/>
            <person name="Jermiin L.S."/>
            <person name="Skirmuntt E.C."/>
            <person name="Katzourakis A."/>
            <person name="Burkitt-Gray L."/>
            <person name="Ray D.A."/>
            <person name="Sullivan K.A.M."/>
            <person name="Roscito J.G."/>
            <person name="Kirilenko B.M."/>
            <person name="Davalos L.M."/>
            <person name="Corthals A.P."/>
            <person name="Power M.L."/>
            <person name="Jones G."/>
            <person name="Ransome R.D."/>
            <person name="Dechmann D.K.N."/>
            <person name="Locatelli A.G."/>
            <person name="Puechmaille S.J."/>
            <person name="Fedrigo O."/>
            <person name="Jarvis E.D."/>
            <person name="Hiller M."/>
            <person name="Vernes S.C."/>
            <person name="Myers E.W."/>
            <person name="Teeling E.C."/>
        </authorList>
    </citation>
    <scope>NUCLEOTIDE SEQUENCE [LARGE SCALE GENOMIC DNA]</scope>
    <source>
        <strain evidence="2">MMyoMyo1</strain>
        <tissue evidence="2">Flight muscle</tissue>
    </source>
</reference>
<proteinExistence type="predicted"/>
<name>A0A7J7T5Z6_MYOMY</name>
<organism evidence="2 3">
    <name type="scientific">Myotis myotis</name>
    <name type="common">Greater mouse-eared bat</name>
    <name type="synonym">Vespertilio myotis</name>
    <dbReference type="NCBI Taxonomy" id="51298"/>
    <lineage>
        <taxon>Eukaryota</taxon>
        <taxon>Metazoa</taxon>
        <taxon>Chordata</taxon>
        <taxon>Craniata</taxon>
        <taxon>Vertebrata</taxon>
        <taxon>Euteleostomi</taxon>
        <taxon>Mammalia</taxon>
        <taxon>Eutheria</taxon>
        <taxon>Laurasiatheria</taxon>
        <taxon>Chiroptera</taxon>
        <taxon>Yangochiroptera</taxon>
        <taxon>Vespertilionidae</taxon>
        <taxon>Myotis</taxon>
    </lineage>
</organism>
<comment type="caution">
    <text evidence="2">The sequence shown here is derived from an EMBL/GenBank/DDBJ whole genome shotgun (WGS) entry which is preliminary data.</text>
</comment>
<feature type="region of interest" description="Disordered" evidence="1">
    <location>
        <begin position="94"/>
        <end position="114"/>
    </location>
</feature>
<dbReference type="Proteomes" id="UP000527355">
    <property type="component" value="Unassembled WGS sequence"/>
</dbReference>
<keyword evidence="3" id="KW-1185">Reference proteome</keyword>
<feature type="region of interest" description="Disordered" evidence="1">
    <location>
        <begin position="1"/>
        <end position="20"/>
    </location>
</feature>
<dbReference type="EMBL" id="JABWUV010000017">
    <property type="protein sequence ID" value="KAF6296064.1"/>
    <property type="molecule type" value="Genomic_DNA"/>
</dbReference>
<evidence type="ECO:0000313" key="3">
    <source>
        <dbReference type="Proteomes" id="UP000527355"/>
    </source>
</evidence>
<protein>
    <submittedName>
        <fullName evidence="2">Uncharacterized protein</fullName>
    </submittedName>
</protein>
<accession>A0A7J7T5Z6</accession>
<dbReference type="AlphaFoldDB" id="A0A7J7T5Z6"/>
<evidence type="ECO:0000256" key="1">
    <source>
        <dbReference type="SAM" id="MobiDB-lite"/>
    </source>
</evidence>
<sequence length="137" mass="14666">MSRLEQNGTKKPHSAEVCQPPVPIRLLPAPLPATLSNQDPQVCRIHPLSSQLTHSPGSQTRRSRCSGGIRMIVLSSEMEARGSSECLIDAWKGPQGELSTQSGQVRSLEDPGTRCPQVQAPGTVLAHSSSSLFEQAS</sequence>
<gene>
    <name evidence="2" type="ORF">mMyoMyo1_009186</name>
</gene>
<evidence type="ECO:0000313" key="2">
    <source>
        <dbReference type="EMBL" id="KAF6296064.1"/>
    </source>
</evidence>